<reference evidence="2 3" key="1">
    <citation type="submission" date="2020-12" db="EMBL/GenBank/DDBJ databases">
        <title>Hymenobacter sp.</title>
        <authorList>
            <person name="Kim M.K."/>
        </authorList>
    </citation>
    <scope>NUCLEOTIDE SEQUENCE [LARGE SCALE GENOMIC DNA]</scope>
    <source>
        <strain evidence="2 3">BT442</strain>
    </source>
</reference>
<sequence length="85" mass="9610">MGFSEIIIGFQQAGIEINAGASIEQLNKLEARTGFKFPDVFKQFYCTANGFKNYDMTPGLFSLFSIELINEYGLCYHEDFIGFSD</sequence>
<gene>
    <name evidence="2" type="ORF">I7X13_03970</name>
</gene>
<feature type="domain" description="Knr4/Smi1-like" evidence="1">
    <location>
        <begin position="20"/>
        <end position="73"/>
    </location>
</feature>
<organism evidence="2 3">
    <name type="scientific">Hymenobacter negativus</name>
    <dbReference type="NCBI Taxonomy" id="2795026"/>
    <lineage>
        <taxon>Bacteria</taxon>
        <taxon>Pseudomonadati</taxon>
        <taxon>Bacteroidota</taxon>
        <taxon>Cytophagia</taxon>
        <taxon>Cytophagales</taxon>
        <taxon>Hymenobacteraceae</taxon>
        <taxon>Hymenobacter</taxon>
    </lineage>
</organism>
<dbReference type="InterPro" id="IPR018958">
    <property type="entry name" value="Knr4/Smi1-like_dom"/>
</dbReference>
<evidence type="ECO:0000313" key="2">
    <source>
        <dbReference type="EMBL" id="MBH8557190.1"/>
    </source>
</evidence>
<dbReference type="RefSeq" id="WP_198074425.1">
    <property type="nucleotide sequence ID" value="NZ_JAEDAE010000001.1"/>
</dbReference>
<keyword evidence="3" id="KW-1185">Reference proteome</keyword>
<evidence type="ECO:0000313" key="3">
    <source>
        <dbReference type="Proteomes" id="UP000625631"/>
    </source>
</evidence>
<dbReference type="Pfam" id="PF09346">
    <property type="entry name" value="SMI1_KNR4"/>
    <property type="match status" value="1"/>
</dbReference>
<dbReference type="EMBL" id="JAEDAE010000001">
    <property type="protein sequence ID" value="MBH8557190.1"/>
    <property type="molecule type" value="Genomic_DNA"/>
</dbReference>
<protein>
    <submittedName>
        <fullName evidence="2">SMI1/KNR4 family protein</fullName>
    </submittedName>
</protein>
<dbReference type="InterPro" id="IPR037883">
    <property type="entry name" value="Knr4/Smi1-like_sf"/>
</dbReference>
<name>A0ABS0Q3I3_9BACT</name>
<proteinExistence type="predicted"/>
<dbReference type="SUPFAM" id="SSF160631">
    <property type="entry name" value="SMI1/KNR4-like"/>
    <property type="match status" value="1"/>
</dbReference>
<evidence type="ECO:0000259" key="1">
    <source>
        <dbReference type="Pfam" id="PF09346"/>
    </source>
</evidence>
<dbReference type="Proteomes" id="UP000625631">
    <property type="component" value="Unassembled WGS sequence"/>
</dbReference>
<dbReference type="Gene3D" id="3.40.1580.10">
    <property type="entry name" value="SMI1/KNR4-like"/>
    <property type="match status" value="1"/>
</dbReference>
<accession>A0ABS0Q3I3</accession>
<comment type="caution">
    <text evidence="2">The sequence shown here is derived from an EMBL/GenBank/DDBJ whole genome shotgun (WGS) entry which is preliminary data.</text>
</comment>